<dbReference type="EMBL" id="LR899012">
    <property type="protein sequence ID" value="CAD7087037.1"/>
    <property type="molecule type" value="Genomic_DNA"/>
</dbReference>
<dbReference type="Proteomes" id="UP000594454">
    <property type="component" value="Chromosome 4"/>
</dbReference>
<evidence type="ECO:0000256" key="9">
    <source>
        <dbReference type="SAM" id="SignalP"/>
    </source>
</evidence>
<evidence type="ECO:0000256" key="7">
    <source>
        <dbReference type="ARBA" id="ARBA00022833"/>
    </source>
</evidence>
<feature type="chain" id="PRO_5030537792" evidence="9">
    <location>
        <begin position="27"/>
        <end position="711"/>
    </location>
</feature>
<dbReference type="InterPro" id="IPR008753">
    <property type="entry name" value="Peptidase_M13_N"/>
</dbReference>
<dbReference type="GO" id="GO:0005886">
    <property type="term" value="C:plasma membrane"/>
    <property type="evidence" value="ECO:0007669"/>
    <property type="project" value="UniProtKB-SubCell"/>
</dbReference>
<keyword evidence="13" id="KW-1185">Reference proteome</keyword>
<dbReference type="PROSITE" id="PS51885">
    <property type="entry name" value="NEPRILYSIN"/>
    <property type="match status" value="1"/>
</dbReference>
<dbReference type="InterPro" id="IPR042089">
    <property type="entry name" value="Peptidase_M13_dom_2"/>
</dbReference>
<dbReference type="GO" id="GO:0016485">
    <property type="term" value="P:protein processing"/>
    <property type="evidence" value="ECO:0007669"/>
    <property type="project" value="TreeGrafter"/>
</dbReference>
<evidence type="ECO:0000256" key="6">
    <source>
        <dbReference type="ARBA" id="ARBA00022801"/>
    </source>
</evidence>
<evidence type="ECO:0000256" key="5">
    <source>
        <dbReference type="ARBA" id="ARBA00022723"/>
    </source>
</evidence>
<dbReference type="Gene3D" id="3.40.390.10">
    <property type="entry name" value="Collagenase (Catalytic Domain)"/>
    <property type="match status" value="1"/>
</dbReference>
<dbReference type="Pfam" id="PF01431">
    <property type="entry name" value="Peptidase_M13"/>
    <property type="match status" value="1"/>
</dbReference>
<organism evidence="12 13">
    <name type="scientific">Hermetia illucens</name>
    <name type="common">Black soldier fly</name>
    <dbReference type="NCBI Taxonomy" id="343691"/>
    <lineage>
        <taxon>Eukaryota</taxon>
        <taxon>Metazoa</taxon>
        <taxon>Ecdysozoa</taxon>
        <taxon>Arthropoda</taxon>
        <taxon>Hexapoda</taxon>
        <taxon>Insecta</taxon>
        <taxon>Pterygota</taxon>
        <taxon>Neoptera</taxon>
        <taxon>Endopterygota</taxon>
        <taxon>Diptera</taxon>
        <taxon>Brachycera</taxon>
        <taxon>Stratiomyomorpha</taxon>
        <taxon>Stratiomyidae</taxon>
        <taxon>Hermetiinae</taxon>
        <taxon>Hermetia</taxon>
    </lineage>
</organism>
<accession>A0A7R8YV93</accession>
<keyword evidence="7" id="KW-0862">Zinc</keyword>
<dbReference type="InParanoid" id="A0A7R8YV93"/>
<evidence type="ECO:0000256" key="3">
    <source>
        <dbReference type="ARBA" id="ARBA00007357"/>
    </source>
</evidence>
<sequence length="711" mass="81722">MARNLIILSGVLSALIALEGAVKVNGAVLKSNLKSEFKRVRRTLYKSIHDYIDDSVDPCDDFYQHACGNWEKLNPIPDDVVDYKPIKALSYHTDLIVNEILASEVQNSGNDSAEAKAKIFYASCIDHVERDKLGVKPMVEFLETLGGWPVLTSDWSGADFDWLKTIAILRRYGDRILIKESVNYNKKNSSLSIIYIDQSHLGLGNRADYLDSNYEFRLVAYKTYIVEVLEIFGVDKDKARRVADEIIAFETELARILAPASERSNISTFSDDIQVDDLQLKVPGINWTLYLSLIFERPIPPSQPVVIKEFQYMNDLAQLISQTDRRIVANYIFWRFAQFKVIRLSSKFEEPLQRCIYVLLGRKINPPTWKMCANDATYHLREAVGSMFIQNHFEERDRQEVIEMVANLKQAFTEIIFNSSWLDADTKELAKKKLDYMVYQVGYPEFVSSQEKVNALYANLTIVPDRYFDNYLALLQHTSRRKHAKVFQIGEDEWSGVSPDLTNAYHNPVKNKVTIPAGLLQQPLFDKFYTKSFNYGRMGALIGHEMAHAFDNIGRNYDYNGNINSWWDQKLIDIFNEKSECFLKQYSQYRIPDGKHMLDSKGTLSENLADNGGVLAAFRAYKNLIREESGAAYDISESEVLPDDAIFFYSFAQLWCGYTRPEALLTQTRRDPHSPAMWRVIGSLSNSEDFARVFNCSQDSIMNPIKKCRIW</sequence>
<evidence type="ECO:0000259" key="10">
    <source>
        <dbReference type="Pfam" id="PF01431"/>
    </source>
</evidence>
<dbReference type="GO" id="GO:0004222">
    <property type="term" value="F:metalloendopeptidase activity"/>
    <property type="evidence" value="ECO:0007669"/>
    <property type="project" value="InterPro"/>
</dbReference>
<dbReference type="SUPFAM" id="SSF55486">
    <property type="entry name" value="Metalloproteases ('zincins'), catalytic domain"/>
    <property type="match status" value="1"/>
</dbReference>
<evidence type="ECO:0000259" key="11">
    <source>
        <dbReference type="Pfam" id="PF05649"/>
    </source>
</evidence>
<gene>
    <name evidence="12" type="ORF">HERILL_LOCUS9765</name>
</gene>
<evidence type="ECO:0000313" key="12">
    <source>
        <dbReference type="EMBL" id="CAD7087037.1"/>
    </source>
</evidence>
<evidence type="ECO:0000256" key="2">
    <source>
        <dbReference type="ARBA" id="ARBA00004401"/>
    </source>
</evidence>
<evidence type="ECO:0000256" key="4">
    <source>
        <dbReference type="ARBA" id="ARBA00022670"/>
    </source>
</evidence>
<name>A0A7R8YV93_HERIL</name>
<feature type="signal peptide" evidence="9">
    <location>
        <begin position="1"/>
        <end position="26"/>
    </location>
</feature>
<keyword evidence="5" id="KW-0479">Metal-binding</keyword>
<keyword evidence="4" id="KW-0645">Protease</keyword>
<dbReference type="OrthoDB" id="6475849at2759"/>
<comment type="similarity">
    <text evidence="3">Belongs to the peptidase M13 family.</text>
</comment>
<keyword evidence="9" id="KW-0732">Signal</keyword>
<keyword evidence="8" id="KW-0482">Metalloprotease</keyword>
<comment type="cofactor">
    <cofactor evidence="1">
        <name>Zn(2+)</name>
        <dbReference type="ChEBI" id="CHEBI:29105"/>
    </cofactor>
</comment>
<dbReference type="GO" id="GO:0046872">
    <property type="term" value="F:metal ion binding"/>
    <property type="evidence" value="ECO:0007669"/>
    <property type="project" value="UniProtKB-KW"/>
</dbReference>
<dbReference type="OMA" id="KERCATE"/>
<feature type="domain" description="Peptidase M13 N-terminal" evidence="11">
    <location>
        <begin position="58"/>
        <end position="444"/>
    </location>
</feature>
<dbReference type="CDD" id="cd08662">
    <property type="entry name" value="M13"/>
    <property type="match status" value="1"/>
</dbReference>
<dbReference type="InterPro" id="IPR000718">
    <property type="entry name" value="Peptidase_M13"/>
</dbReference>
<dbReference type="PRINTS" id="PR00786">
    <property type="entry name" value="NEPRILYSIN"/>
</dbReference>
<dbReference type="PANTHER" id="PTHR11733">
    <property type="entry name" value="ZINC METALLOPROTEASE FAMILY M13 NEPRILYSIN-RELATED"/>
    <property type="match status" value="1"/>
</dbReference>
<dbReference type="AlphaFoldDB" id="A0A7R8YV93"/>
<evidence type="ECO:0000256" key="1">
    <source>
        <dbReference type="ARBA" id="ARBA00001947"/>
    </source>
</evidence>
<dbReference type="InterPro" id="IPR024079">
    <property type="entry name" value="MetalloPept_cat_dom_sf"/>
</dbReference>
<evidence type="ECO:0000256" key="8">
    <source>
        <dbReference type="ARBA" id="ARBA00023049"/>
    </source>
</evidence>
<dbReference type="PANTHER" id="PTHR11733:SF238">
    <property type="entry name" value="FI07649P-RELATED"/>
    <property type="match status" value="1"/>
</dbReference>
<feature type="domain" description="Peptidase M13 C-terminal" evidence="10">
    <location>
        <begin position="503"/>
        <end position="710"/>
    </location>
</feature>
<dbReference type="InterPro" id="IPR018497">
    <property type="entry name" value="Peptidase_M13_C"/>
</dbReference>
<dbReference type="Pfam" id="PF05649">
    <property type="entry name" value="Peptidase_M13_N"/>
    <property type="match status" value="1"/>
</dbReference>
<dbReference type="Gene3D" id="1.10.1380.10">
    <property type="entry name" value="Neutral endopeptidase , domain2"/>
    <property type="match status" value="1"/>
</dbReference>
<keyword evidence="6" id="KW-0378">Hydrolase</keyword>
<protein>
    <submittedName>
        <fullName evidence="12">Uncharacterized protein</fullName>
    </submittedName>
</protein>
<comment type="subcellular location">
    <subcellularLocation>
        <location evidence="2">Cell membrane</location>
        <topology evidence="2">Single-pass type II membrane protein</topology>
    </subcellularLocation>
</comment>
<evidence type="ECO:0000313" key="13">
    <source>
        <dbReference type="Proteomes" id="UP000594454"/>
    </source>
</evidence>
<proteinExistence type="inferred from homology"/>
<reference evidence="12 13" key="1">
    <citation type="submission" date="2020-11" db="EMBL/GenBank/DDBJ databases">
        <authorList>
            <person name="Wallbank WR R."/>
            <person name="Pardo Diaz C."/>
            <person name="Kozak K."/>
            <person name="Martin S."/>
            <person name="Jiggins C."/>
            <person name="Moest M."/>
            <person name="Warren A I."/>
            <person name="Generalovic N T."/>
            <person name="Byers J.R.P. K."/>
            <person name="Montejo-Kovacevich G."/>
            <person name="Yen C E."/>
        </authorList>
    </citation>
    <scope>NUCLEOTIDE SEQUENCE [LARGE SCALE GENOMIC DNA]</scope>
</reference>